<dbReference type="AlphaFoldDB" id="A0A662YL31"/>
<dbReference type="EMBL" id="SCEB01001480">
    <property type="protein sequence ID" value="RXM96716.1"/>
    <property type="molecule type" value="Genomic_DNA"/>
</dbReference>
<dbReference type="GO" id="GO:0005768">
    <property type="term" value="C:endosome"/>
    <property type="evidence" value="ECO:0007669"/>
    <property type="project" value="TreeGrafter"/>
</dbReference>
<evidence type="ECO:0000259" key="1">
    <source>
        <dbReference type="Pfam" id="PF19441"/>
    </source>
</evidence>
<evidence type="ECO:0000313" key="2">
    <source>
        <dbReference type="EMBL" id="RXM96716.1"/>
    </source>
</evidence>
<feature type="domain" description="Astrotactin-1/2 N-terminal" evidence="1">
    <location>
        <begin position="3"/>
        <end position="71"/>
    </location>
</feature>
<proteinExistence type="predicted"/>
<dbReference type="Pfam" id="PF19441">
    <property type="entry name" value="ASTN_1_2_N"/>
    <property type="match status" value="1"/>
</dbReference>
<dbReference type="GO" id="GO:0043533">
    <property type="term" value="F:inositol 1,3,4,5 tetrakisphosphate binding"/>
    <property type="evidence" value="ECO:0007669"/>
    <property type="project" value="TreeGrafter"/>
</dbReference>
<organism evidence="2 3">
    <name type="scientific">Acipenser ruthenus</name>
    <name type="common">Sterlet sturgeon</name>
    <dbReference type="NCBI Taxonomy" id="7906"/>
    <lineage>
        <taxon>Eukaryota</taxon>
        <taxon>Metazoa</taxon>
        <taxon>Chordata</taxon>
        <taxon>Craniata</taxon>
        <taxon>Vertebrata</taxon>
        <taxon>Euteleostomi</taxon>
        <taxon>Actinopterygii</taxon>
        <taxon>Chondrostei</taxon>
        <taxon>Acipenseriformes</taxon>
        <taxon>Acipenseridae</taxon>
        <taxon>Acipenser</taxon>
    </lineage>
</organism>
<dbReference type="GO" id="GO:0016020">
    <property type="term" value="C:membrane"/>
    <property type="evidence" value="ECO:0007669"/>
    <property type="project" value="TreeGrafter"/>
</dbReference>
<dbReference type="InterPro" id="IPR026995">
    <property type="entry name" value="Astrotactin"/>
</dbReference>
<dbReference type="InterPro" id="IPR045575">
    <property type="entry name" value="ASTN_1_2_N"/>
</dbReference>
<evidence type="ECO:0000313" key="3">
    <source>
        <dbReference type="Proteomes" id="UP000289886"/>
    </source>
</evidence>
<dbReference type="GO" id="GO:0007158">
    <property type="term" value="P:neuron cell-cell adhesion"/>
    <property type="evidence" value="ECO:0007669"/>
    <property type="project" value="TreeGrafter"/>
</dbReference>
<dbReference type="PANTHER" id="PTHR16592">
    <property type="entry name" value="ASTROTACTIN-1-LIKE"/>
    <property type="match status" value="1"/>
</dbReference>
<accession>A0A662YL31</accession>
<dbReference type="GO" id="GO:0001764">
    <property type="term" value="P:neuron migration"/>
    <property type="evidence" value="ECO:0007669"/>
    <property type="project" value="InterPro"/>
</dbReference>
<protein>
    <submittedName>
        <fullName evidence="2">Astrotactin-2</fullName>
    </submittedName>
</protein>
<name>A0A662YL31_ACIRT</name>
<gene>
    <name evidence="2" type="ORF">EOD39_15347</name>
</gene>
<sequence length="114" mass="12785">MTEMSGTGVDISLVHWKQQWLENGTLYFHVSMSSAENLSQVTPPPLREASEIVDEQMHVLHISVMLCFGDAQFNTWSGEASATLVRLTSFHGSKLQNRMINIVPWVKTAESSSY</sequence>
<reference evidence="2 3" key="1">
    <citation type="submission" date="2019-01" db="EMBL/GenBank/DDBJ databases">
        <title>Draft Genome and Complete Hox-Cluster Characterization of the Sterlet Sturgeon (Acipenser ruthenus).</title>
        <authorList>
            <person name="Wei Q."/>
        </authorList>
    </citation>
    <scope>NUCLEOTIDE SEQUENCE [LARGE SCALE GENOMIC DNA]</scope>
    <source>
        <strain evidence="2">WHYD16114868_AA</strain>
        <tissue evidence="2">Blood</tissue>
    </source>
</reference>
<dbReference type="PANTHER" id="PTHR16592:SF2">
    <property type="entry name" value="ASTROTACTIN-2"/>
    <property type="match status" value="1"/>
</dbReference>
<keyword evidence="3" id="KW-1185">Reference proteome</keyword>
<dbReference type="Proteomes" id="UP000289886">
    <property type="component" value="Unassembled WGS sequence"/>
</dbReference>
<comment type="caution">
    <text evidence="2">The sequence shown here is derived from an EMBL/GenBank/DDBJ whole genome shotgun (WGS) entry which is preliminary data.</text>
</comment>